<name>A0AAW5RNU5_AERME</name>
<sequence>MTDFDDVSGACEAIAIEVQGTVMQTSDALYDLARAVCDRYWAKFQMKNRSQAHLPEDKRQLGRFAPFVRRHPANGKIYIRWRNYHPSRTGARGKKVFGVDVPPLKTGHYQPSQFGHLAQVWELDLIIKTEQQLAQIRSLQDHLHDMNVQLKKSQRKYQWQLNSSSNLPINSTAQQIQDEAEKISQLDPLLEQFLNQPGAM</sequence>
<dbReference type="Pfam" id="PF19456">
    <property type="entry name" value="MobI"/>
    <property type="match status" value="1"/>
</dbReference>
<accession>A0AAW5RNU5</accession>
<evidence type="ECO:0000313" key="1">
    <source>
        <dbReference type="EMBL" id="MCV3289969.1"/>
    </source>
</evidence>
<dbReference type="EMBL" id="JAJVCY010000039">
    <property type="protein sequence ID" value="MCV3289969.1"/>
    <property type="molecule type" value="Genomic_DNA"/>
</dbReference>
<proteinExistence type="predicted"/>
<gene>
    <name evidence="1" type="ORF">LZT28_17215</name>
</gene>
<dbReference type="RefSeq" id="WP_101617227.1">
    <property type="nucleotide sequence ID" value="NZ_JAJVCY010000039.1"/>
</dbReference>
<dbReference type="InterPro" id="IPR045809">
    <property type="entry name" value="MobI"/>
</dbReference>
<organism evidence="1 2">
    <name type="scientific">Aeromonas media</name>
    <dbReference type="NCBI Taxonomy" id="651"/>
    <lineage>
        <taxon>Bacteria</taxon>
        <taxon>Pseudomonadati</taxon>
        <taxon>Pseudomonadota</taxon>
        <taxon>Gammaproteobacteria</taxon>
        <taxon>Aeromonadales</taxon>
        <taxon>Aeromonadaceae</taxon>
        <taxon>Aeromonas</taxon>
    </lineage>
</organism>
<protein>
    <submittedName>
        <fullName evidence="1">Uncharacterized protein</fullName>
    </submittedName>
</protein>
<dbReference type="AlphaFoldDB" id="A0AAW5RNU5"/>
<comment type="caution">
    <text evidence="1">The sequence shown here is derived from an EMBL/GenBank/DDBJ whole genome shotgun (WGS) entry which is preliminary data.</text>
</comment>
<reference evidence="1" key="1">
    <citation type="submission" date="2022-01" db="EMBL/GenBank/DDBJ databases">
        <title>Comparison of Fish pathogen Aeromonas spp.</title>
        <authorList>
            <person name="Dubey S."/>
            <person name="Sorum H."/>
            <person name="Munangandu H.M."/>
        </authorList>
    </citation>
    <scope>NUCLEOTIDE SEQUENCE</scope>
    <source>
        <strain evidence="1">SD/21-15</strain>
    </source>
</reference>
<evidence type="ECO:0000313" key="2">
    <source>
        <dbReference type="Proteomes" id="UP001208651"/>
    </source>
</evidence>
<dbReference type="Proteomes" id="UP001208651">
    <property type="component" value="Unassembled WGS sequence"/>
</dbReference>